<protein>
    <recommendedName>
        <fullName evidence="3">DUF3221 domain-containing protein</fullName>
    </recommendedName>
</protein>
<dbReference type="AlphaFoldDB" id="A0A9X3I1U8"/>
<comment type="caution">
    <text evidence="1">The sequence shown here is derived from an EMBL/GenBank/DDBJ whole genome shotgun (WGS) entry which is preliminary data.</text>
</comment>
<proteinExistence type="predicted"/>
<dbReference type="RefSeq" id="WP_266070815.1">
    <property type="nucleotide sequence ID" value="NZ_JAPJDA010000027.1"/>
</dbReference>
<accession>A0A9X3I1U8</accession>
<evidence type="ECO:0000313" key="2">
    <source>
        <dbReference type="Proteomes" id="UP001148482"/>
    </source>
</evidence>
<dbReference type="PROSITE" id="PS51257">
    <property type="entry name" value="PROKAR_LIPOPROTEIN"/>
    <property type="match status" value="1"/>
</dbReference>
<dbReference type="EMBL" id="JAPJDA010000027">
    <property type="protein sequence ID" value="MCX2839450.1"/>
    <property type="molecule type" value="Genomic_DNA"/>
</dbReference>
<dbReference type="Proteomes" id="UP001148482">
    <property type="component" value="Unassembled WGS sequence"/>
</dbReference>
<organism evidence="1 2">
    <name type="scientific">Salinimicrobium profundisediminis</name>
    <dbReference type="NCBI Taxonomy" id="2994553"/>
    <lineage>
        <taxon>Bacteria</taxon>
        <taxon>Pseudomonadati</taxon>
        <taxon>Bacteroidota</taxon>
        <taxon>Flavobacteriia</taxon>
        <taxon>Flavobacteriales</taxon>
        <taxon>Flavobacteriaceae</taxon>
        <taxon>Salinimicrobium</taxon>
    </lineage>
</organism>
<sequence>MRTILLLIILLVFIACEKKQKRYEDYNEKDFYEVQGIITEIRPTSYAFDSPRNRNIFYDYHLEMNPPLKGSEEGIDLVLKPGDPIVVLVHKENIEITFYGRYGIIDQELKMK</sequence>
<gene>
    <name evidence="1" type="ORF">OQ279_14965</name>
</gene>
<evidence type="ECO:0008006" key="3">
    <source>
        <dbReference type="Google" id="ProtNLM"/>
    </source>
</evidence>
<keyword evidence="2" id="KW-1185">Reference proteome</keyword>
<reference evidence="1" key="1">
    <citation type="submission" date="2022-11" db="EMBL/GenBank/DDBJ databases">
        <title>Salinimicrobium profundisediminis sp. nov., isolated from deep-sea sediment of the Mariana Trench.</title>
        <authorList>
            <person name="Fu H."/>
        </authorList>
    </citation>
    <scope>NUCLEOTIDE SEQUENCE</scope>
    <source>
        <strain evidence="1">MT39</strain>
    </source>
</reference>
<name>A0A9X3I1U8_9FLAO</name>
<evidence type="ECO:0000313" key="1">
    <source>
        <dbReference type="EMBL" id="MCX2839450.1"/>
    </source>
</evidence>